<protein>
    <submittedName>
        <fullName evidence="2">Uncharacterized protein</fullName>
    </submittedName>
</protein>
<accession>A0A7S4MBD1</accession>
<gene>
    <name evidence="2" type="ORF">OAUR00152_LOCUS4714</name>
</gene>
<name>A0A7S4MBD1_9STRA</name>
<dbReference type="EMBL" id="HBKQ01007055">
    <property type="protein sequence ID" value="CAE2211503.1"/>
    <property type="molecule type" value="Transcribed_RNA"/>
</dbReference>
<reference evidence="2" key="1">
    <citation type="submission" date="2021-01" db="EMBL/GenBank/DDBJ databases">
        <authorList>
            <person name="Corre E."/>
            <person name="Pelletier E."/>
            <person name="Niang G."/>
            <person name="Scheremetjew M."/>
            <person name="Finn R."/>
            <person name="Kale V."/>
            <person name="Holt S."/>
            <person name="Cochrane G."/>
            <person name="Meng A."/>
            <person name="Brown T."/>
            <person name="Cohen L."/>
        </authorList>
    </citation>
    <scope>NUCLEOTIDE SEQUENCE</scope>
    <source>
        <strain evidence="2">Isolate 1302-5</strain>
    </source>
</reference>
<proteinExistence type="predicted"/>
<feature type="compositionally biased region" description="Gly residues" evidence="1">
    <location>
        <begin position="44"/>
        <end position="56"/>
    </location>
</feature>
<feature type="region of interest" description="Disordered" evidence="1">
    <location>
        <begin position="1"/>
        <end position="88"/>
    </location>
</feature>
<evidence type="ECO:0000256" key="1">
    <source>
        <dbReference type="SAM" id="MobiDB-lite"/>
    </source>
</evidence>
<organism evidence="2">
    <name type="scientific">Odontella aurita</name>
    <dbReference type="NCBI Taxonomy" id="265563"/>
    <lineage>
        <taxon>Eukaryota</taxon>
        <taxon>Sar</taxon>
        <taxon>Stramenopiles</taxon>
        <taxon>Ochrophyta</taxon>
        <taxon>Bacillariophyta</taxon>
        <taxon>Mediophyceae</taxon>
        <taxon>Biddulphiophycidae</taxon>
        <taxon>Eupodiscales</taxon>
        <taxon>Odontellaceae</taxon>
        <taxon>Odontella</taxon>
    </lineage>
</organism>
<feature type="compositionally biased region" description="Basic and acidic residues" evidence="1">
    <location>
        <begin position="1"/>
        <end position="11"/>
    </location>
</feature>
<evidence type="ECO:0000313" key="2">
    <source>
        <dbReference type="EMBL" id="CAE2211503.1"/>
    </source>
</evidence>
<sequence>MSTAVLRRESSIHAVGGGWGSDEDDDDITVYRVHEKGAHPTRPGPGGGADENGASGGLPKEKGDGEGEGASNNRFPGRSRNPSLPHMASEWDARGRFRSRSDSPAEKGQYCWARGDDLRFGDAVYERFSGRLNVVKPRPPSPPPVARRMSATKVWNSVENLLSEELIEGRGDVNDNWLNRLDDEHALPSQRRILDDDDWLDLVRFP</sequence>
<dbReference type="AlphaFoldDB" id="A0A7S4MBD1"/>